<dbReference type="Gene3D" id="3.20.20.150">
    <property type="entry name" value="Divalent-metal-dependent TIM barrel enzymes"/>
    <property type="match status" value="1"/>
</dbReference>
<keyword evidence="4" id="KW-0378">Hydrolase</keyword>
<gene>
    <name evidence="4" type="ORF">SAMN05444373_100586</name>
</gene>
<keyword evidence="1" id="KW-0227">DNA damage</keyword>
<keyword evidence="2" id="KW-0234">DNA repair</keyword>
<proteinExistence type="predicted"/>
<dbReference type="Pfam" id="PF03851">
    <property type="entry name" value="UvdE"/>
    <property type="match status" value="1"/>
</dbReference>
<protein>
    <submittedName>
        <fullName evidence="4">UV-endonuclease UvdE</fullName>
    </submittedName>
</protein>
<evidence type="ECO:0000256" key="2">
    <source>
        <dbReference type="ARBA" id="ARBA00023204"/>
    </source>
</evidence>
<dbReference type="EMBL" id="FQZP01000005">
    <property type="protein sequence ID" value="SHI62808.1"/>
    <property type="molecule type" value="Genomic_DNA"/>
</dbReference>
<keyword evidence="4" id="KW-0540">Nuclease</keyword>
<organism evidence="4 5">
    <name type="scientific">Thermoclostridium caenicola</name>
    <dbReference type="NCBI Taxonomy" id="659425"/>
    <lineage>
        <taxon>Bacteria</taxon>
        <taxon>Bacillati</taxon>
        <taxon>Bacillota</taxon>
        <taxon>Clostridia</taxon>
        <taxon>Eubacteriales</taxon>
        <taxon>Oscillospiraceae</taxon>
        <taxon>Thermoclostridium</taxon>
    </lineage>
</organism>
<evidence type="ECO:0000313" key="5">
    <source>
        <dbReference type="Proteomes" id="UP000324781"/>
    </source>
</evidence>
<dbReference type="PANTHER" id="PTHR31290:SF5">
    <property type="entry name" value="UV-DAMAGE ENDONUCLEASE"/>
    <property type="match status" value="1"/>
</dbReference>
<dbReference type="PANTHER" id="PTHR31290">
    <property type="entry name" value="UV-DAMAGE ENDONUCLEASE"/>
    <property type="match status" value="1"/>
</dbReference>
<dbReference type="Pfam" id="PF08349">
    <property type="entry name" value="DUF1722"/>
    <property type="match status" value="1"/>
</dbReference>
<dbReference type="GO" id="GO:0006289">
    <property type="term" value="P:nucleotide-excision repair"/>
    <property type="evidence" value="ECO:0007669"/>
    <property type="project" value="InterPro"/>
</dbReference>
<evidence type="ECO:0000313" key="4">
    <source>
        <dbReference type="EMBL" id="SHI62808.1"/>
    </source>
</evidence>
<evidence type="ECO:0000259" key="3">
    <source>
        <dbReference type="Pfam" id="PF08349"/>
    </source>
</evidence>
<dbReference type="AlphaFoldDB" id="A0A1M6CQ00"/>
<name>A0A1M6CQ00_9FIRM</name>
<keyword evidence="4" id="KW-0255">Endonuclease</keyword>
<accession>A0A1M6CQ00</accession>
<dbReference type="GO" id="GO:0004519">
    <property type="term" value="F:endonuclease activity"/>
    <property type="evidence" value="ECO:0007669"/>
    <property type="project" value="UniProtKB-KW"/>
</dbReference>
<evidence type="ECO:0000256" key="1">
    <source>
        <dbReference type="ARBA" id="ARBA00022763"/>
    </source>
</evidence>
<dbReference type="OrthoDB" id="9782576at2"/>
<reference evidence="4 5" key="1">
    <citation type="submission" date="2016-11" db="EMBL/GenBank/DDBJ databases">
        <authorList>
            <person name="Varghese N."/>
            <person name="Submissions S."/>
        </authorList>
    </citation>
    <scope>NUCLEOTIDE SEQUENCE [LARGE SCALE GENOMIC DNA]</scope>
    <source>
        <strain evidence="4 5">DSM 19027</strain>
    </source>
</reference>
<dbReference type="InterPro" id="IPR013560">
    <property type="entry name" value="DUF1722"/>
</dbReference>
<keyword evidence="5" id="KW-1185">Reference proteome</keyword>
<dbReference type="InterPro" id="IPR004601">
    <property type="entry name" value="UvdE"/>
</dbReference>
<feature type="domain" description="DUF1722" evidence="3">
    <location>
        <begin position="111"/>
        <end position="219"/>
    </location>
</feature>
<dbReference type="GO" id="GO:0009411">
    <property type="term" value="P:response to UV"/>
    <property type="evidence" value="ECO:0007669"/>
    <property type="project" value="InterPro"/>
</dbReference>
<sequence length="221" mass="26411">MVFDNLHHEANPCDGERDEFIWIERCRSTWREQDGPQKIHYSQQAKQKKKGYHSDTIDIERFMAFYEALDREDIDIMLEVKDKNLSCVKCIHCTTEDLSFDALQMEWDRYKYSILERSPVVYAELTEMIGKRDGLTPVTFYKLIQQGLENMGDIESHTEAMLLVWECINREASEKEWQAFHKRLERYRQQKASPGTVKSFLKKLAEKYAMDHLLHSYYFFL</sequence>
<dbReference type="Proteomes" id="UP000324781">
    <property type="component" value="Unassembled WGS sequence"/>
</dbReference>